<name>A0A1H2LCK7_9ACTO</name>
<dbReference type="Gene3D" id="3.40.50.2300">
    <property type="match status" value="1"/>
</dbReference>
<dbReference type="InterPro" id="IPR028081">
    <property type="entry name" value="Leu-bd"/>
</dbReference>
<proteinExistence type="inferred from homology"/>
<dbReference type="SUPFAM" id="SSF53822">
    <property type="entry name" value="Periplasmic binding protein-like I"/>
    <property type="match status" value="1"/>
</dbReference>
<dbReference type="PANTHER" id="PTHR30483">
    <property type="entry name" value="LEUCINE-SPECIFIC-BINDING PROTEIN"/>
    <property type="match status" value="1"/>
</dbReference>
<dbReference type="InterPro" id="IPR051010">
    <property type="entry name" value="BCAA_transport"/>
</dbReference>
<comment type="similarity">
    <text evidence="1">Belongs to the leucine-binding protein family.</text>
</comment>
<keyword evidence="3" id="KW-1133">Transmembrane helix</keyword>
<reference evidence="6" key="1">
    <citation type="submission" date="2016-10" db="EMBL/GenBank/DDBJ databases">
        <authorList>
            <person name="Varghese N."/>
            <person name="Submissions S."/>
        </authorList>
    </citation>
    <scope>NUCLEOTIDE SEQUENCE [LARGE SCALE GENOMIC DNA]</scope>
    <source>
        <strain evidence="6">DSM 10002</strain>
    </source>
</reference>
<keyword evidence="2" id="KW-0732">Signal</keyword>
<dbReference type="PANTHER" id="PTHR30483:SF6">
    <property type="entry name" value="PERIPLASMIC BINDING PROTEIN OF ABC TRANSPORTER FOR NATURAL AMINO ACIDS"/>
    <property type="match status" value="1"/>
</dbReference>
<keyword evidence="6" id="KW-1185">Reference proteome</keyword>
<dbReference type="InterPro" id="IPR028082">
    <property type="entry name" value="Peripla_BP_I"/>
</dbReference>
<accession>A0A1H2LCK7</accession>
<keyword evidence="3" id="KW-0812">Transmembrane</keyword>
<evidence type="ECO:0000256" key="2">
    <source>
        <dbReference type="ARBA" id="ARBA00022729"/>
    </source>
</evidence>
<evidence type="ECO:0000313" key="6">
    <source>
        <dbReference type="Proteomes" id="UP000214355"/>
    </source>
</evidence>
<dbReference type="Proteomes" id="UP000214355">
    <property type="component" value="Chromosome I"/>
</dbReference>
<keyword evidence="3" id="KW-0472">Membrane</keyword>
<feature type="transmembrane region" description="Helical" evidence="3">
    <location>
        <begin position="12"/>
        <end position="36"/>
    </location>
</feature>
<dbReference type="AlphaFoldDB" id="A0A1H2LCK7"/>
<organism evidence="5 6">
    <name type="scientific">Arcanobacterium phocae</name>
    <dbReference type="NCBI Taxonomy" id="131112"/>
    <lineage>
        <taxon>Bacteria</taxon>
        <taxon>Bacillati</taxon>
        <taxon>Actinomycetota</taxon>
        <taxon>Actinomycetes</taxon>
        <taxon>Actinomycetales</taxon>
        <taxon>Actinomycetaceae</taxon>
        <taxon>Arcanobacterium</taxon>
    </lineage>
</organism>
<sequence length="409" mass="44414">MMALNQSVSKRKIWTLIASVAALSLVVTFIVLWWIFKDAPKTEPFASSKVELEIGEVPNDLRIGLVVSQTENYAEGGQWLANAHGVSVAAWRLEQAGVHVETIAVSDQGSSEGAQQAVEELKKQNVSGIIAVTSGPHTQVLVEAAQKANIPIILPYASGTSDAKKGTWYGQPLQADIDSILLSHAQKLHCSTMATTRKIEGINNVEVSIKESGELSANLAENLANNSSMCVFLDMRTPQMANVVYAIKAIRSDIPVFLDASANSWDITKELMRDNGVPTQVFTYGTSSFRARVSSPETSESIRGFNESIEQMKKINVASIVDDTKKFRDFAEGVDTRGYDAFIALVGASVHQHSSNPREVMNGLAEINSQDLPLLSRYDNDAGQSSSYVSGNLLELSSVQSHPVWISLD</sequence>
<dbReference type="EMBL" id="LT629804">
    <property type="protein sequence ID" value="SDU78572.1"/>
    <property type="molecule type" value="Genomic_DNA"/>
</dbReference>
<feature type="domain" description="Leucine-binding protein" evidence="4">
    <location>
        <begin position="61"/>
        <end position="163"/>
    </location>
</feature>
<evidence type="ECO:0000256" key="3">
    <source>
        <dbReference type="SAM" id="Phobius"/>
    </source>
</evidence>
<dbReference type="Pfam" id="PF13458">
    <property type="entry name" value="Peripla_BP_6"/>
    <property type="match status" value="1"/>
</dbReference>
<dbReference type="STRING" id="131112.SAMN04489737_0529"/>
<evidence type="ECO:0000256" key="1">
    <source>
        <dbReference type="ARBA" id="ARBA00010062"/>
    </source>
</evidence>
<protein>
    <submittedName>
        <fullName evidence="5">Substrate-binding protein</fullName>
    </submittedName>
</protein>
<evidence type="ECO:0000259" key="4">
    <source>
        <dbReference type="Pfam" id="PF13458"/>
    </source>
</evidence>
<evidence type="ECO:0000313" key="5">
    <source>
        <dbReference type="EMBL" id="SDU78572.1"/>
    </source>
</evidence>
<gene>
    <name evidence="5" type="ORF">SAMN04489737_0529</name>
</gene>